<dbReference type="GO" id="GO:0008137">
    <property type="term" value="F:NADH dehydrogenase (ubiquinone) activity"/>
    <property type="evidence" value="ECO:0007669"/>
    <property type="project" value="InterPro"/>
</dbReference>
<dbReference type="InterPro" id="IPR003918">
    <property type="entry name" value="NADH_UbQ_OxRdtase"/>
</dbReference>
<evidence type="ECO:0000259" key="7">
    <source>
        <dbReference type="Pfam" id="PF00361"/>
    </source>
</evidence>
<evidence type="ECO:0000256" key="3">
    <source>
        <dbReference type="ARBA" id="ARBA00022692"/>
    </source>
</evidence>
<feature type="transmembrane region" description="Helical" evidence="6">
    <location>
        <begin position="229"/>
        <end position="251"/>
    </location>
</feature>
<proteinExistence type="inferred from homology"/>
<feature type="transmembrane region" description="Helical" evidence="6">
    <location>
        <begin position="298"/>
        <end position="322"/>
    </location>
</feature>
<keyword evidence="5 6" id="KW-0472">Membrane</keyword>
<evidence type="ECO:0000256" key="2">
    <source>
        <dbReference type="ARBA" id="ARBA00009025"/>
    </source>
</evidence>
<reference evidence="8" key="1">
    <citation type="submission" date="2016-03" db="EMBL/GenBank/DDBJ databases">
        <authorList>
            <person name="Borrel G."/>
            <person name="Mccann A."/>
            <person name="O'Toole P.W."/>
        </authorList>
    </citation>
    <scope>NUCLEOTIDE SEQUENCE</scope>
    <source>
        <strain evidence="8">183</strain>
    </source>
</reference>
<dbReference type="InterPro" id="IPR010227">
    <property type="entry name" value="NADH_Q_OxRdtase_chainM/4"/>
</dbReference>
<evidence type="ECO:0000256" key="6">
    <source>
        <dbReference type="SAM" id="Phobius"/>
    </source>
</evidence>
<sequence length="521" mass="57058">MLDNLATSLADTLEGIPVLSLLIIIPLIGALAAFFFGKKSAKLAKSIALAFSFVALVLSALVLIAYYGSSNGGFMFSENYVWVEQLGINYNLAIDGLSLPMVFLSTLLVFLATLFSWDVSEKTRTYMSLMLVLEVGVLGVFMSLDYFLFYIFWEIVLIPMFFLISIWGGPNKSYASIKFLIYTHVASLVMLLGIFALYFTAAGDLGYYTFDMAQIASVSGSLESGMRTLIFAALFFGFIVKMPMVPFHTWLPDAHVQAPTAGSVLLAGILLKMGAYGIIRVCLPIFPVDVSYEIFGVVINWQMILAAIGVVSMVYGAFACLAQTDLKKMVAYSSISHMGIVMLGIATLSELGIAAAIFQMFAHGIIAAVLFMVCGMFQHKAGTREIPLLGGLVTKMPIVSVIMMFSFMASLGLPGLAGFVAEFSVFTATFDWLGTNYWYWIIIPLMTVALTAAYYLWAMQRTIFGELTTKIRTDNIRDAHWFEVAPIVVLLLLIVLLGVWPSALMDVITPTLPFLSIPGVI</sequence>
<evidence type="ECO:0000256" key="1">
    <source>
        <dbReference type="ARBA" id="ARBA00004141"/>
    </source>
</evidence>
<evidence type="ECO:0000256" key="4">
    <source>
        <dbReference type="ARBA" id="ARBA00022989"/>
    </source>
</evidence>
<dbReference type="EMBL" id="LVVT01000022">
    <property type="protein sequence ID" value="TQS81553.1"/>
    <property type="molecule type" value="Genomic_DNA"/>
</dbReference>
<feature type="domain" description="NADH:quinone oxidoreductase/Mrp antiporter transmembrane" evidence="7">
    <location>
        <begin position="144"/>
        <end position="442"/>
    </location>
</feature>
<keyword evidence="4 6" id="KW-1133">Transmembrane helix</keyword>
<feature type="transmembrane region" description="Helical" evidence="6">
    <location>
        <begin position="263"/>
        <end position="286"/>
    </location>
</feature>
<protein>
    <submittedName>
        <fullName evidence="8">Dehydrogenase</fullName>
    </submittedName>
</protein>
<dbReference type="PANTHER" id="PTHR43507:SF1">
    <property type="entry name" value="NADH-UBIQUINONE OXIDOREDUCTASE CHAIN 4"/>
    <property type="match status" value="1"/>
</dbReference>
<dbReference type="GO" id="GO:0042773">
    <property type="term" value="P:ATP synthesis coupled electron transport"/>
    <property type="evidence" value="ECO:0007669"/>
    <property type="project" value="InterPro"/>
</dbReference>
<feature type="transmembrane region" description="Helical" evidence="6">
    <location>
        <begin position="179"/>
        <end position="201"/>
    </location>
</feature>
<feature type="transmembrane region" description="Helical" evidence="6">
    <location>
        <begin position="329"/>
        <end position="347"/>
    </location>
</feature>
<feature type="transmembrane region" description="Helical" evidence="6">
    <location>
        <begin position="126"/>
        <end position="144"/>
    </location>
</feature>
<feature type="transmembrane region" description="Helical" evidence="6">
    <location>
        <begin position="15"/>
        <end position="36"/>
    </location>
</feature>
<feature type="transmembrane region" description="Helical" evidence="6">
    <location>
        <begin position="353"/>
        <end position="377"/>
    </location>
</feature>
<feature type="transmembrane region" description="Helical" evidence="6">
    <location>
        <begin position="150"/>
        <end position="167"/>
    </location>
</feature>
<dbReference type="InterPro" id="IPR001750">
    <property type="entry name" value="ND/Mrp_TM"/>
</dbReference>
<organism evidence="8 9">
    <name type="scientific">Candidatus Methanomassiliicoccus intestinalis</name>
    <dbReference type="NCBI Taxonomy" id="1406512"/>
    <lineage>
        <taxon>Archaea</taxon>
        <taxon>Methanobacteriati</taxon>
        <taxon>Thermoplasmatota</taxon>
        <taxon>Thermoplasmata</taxon>
        <taxon>Methanomassiliicoccales</taxon>
        <taxon>Methanomassiliicoccaceae</taxon>
        <taxon>Methanomassiliicoccus</taxon>
    </lineage>
</organism>
<dbReference type="NCBIfam" id="TIGR01972">
    <property type="entry name" value="NDH_I_M"/>
    <property type="match status" value="1"/>
</dbReference>
<evidence type="ECO:0000313" key="8">
    <source>
        <dbReference type="EMBL" id="TQS81553.1"/>
    </source>
</evidence>
<dbReference type="GO" id="GO:0016020">
    <property type="term" value="C:membrane"/>
    <property type="evidence" value="ECO:0007669"/>
    <property type="project" value="UniProtKB-SubCell"/>
</dbReference>
<comment type="similarity">
    <text evidence="2">Belongs to the complex I subunit 4 family.</text>
</comment>
<feature type="transmembrane region" description="Helical" evidence="6">
    <location>
        <begin position="398"/>
        <end position="417"/>
    </location>
</feature>
<dbReference type="PANTHER" id="PTHR43507">
    <property type="entry name" value="NADH-UBIQUINONE OXIDOREDUCTASE CHAIN 4"/>
    <property type="match status" value="1"/>
</dbReference>
<feature type="transmembrane region" description="Helical" evidence="6">
    <location>
        <begin position="48"/>
        <end position="68"/>
    </location>
</feature>
<dbReference type="Pfam" id="PF00361">
    <property type="entry name" value="Proton_antipo_M"/>
    <property type="match status" value="1"/>
</dbReference>
<dbReference type="RefSeq" id="WP_400195446.1">
    <property type="nucleotide sequence ID" value="NZ_CAYAYE010000017.1"/>
</dbReference>
<comment type="subcellular location">
    <subcellularLocation>
        <location evidence="1">Membrane</location>
        <topology evidence="1">Multi-pass membrane protein</topology>
    </subcellularLocation>
</comment>
<keyword evidence="3 6" id="KW-0812">Transmembrane</keyword>
<accession>A0A8J8PF36</accession>
<dbReference type="PRINTS" id="PR01437">
    <property type="entry name" value="NUOXDRDTASE4"/>
</dbReference>
<name>A0A8J8PF36_9ARCH</name>
<evidence type="ECO:0000313" key="9">
    <source>
        <dbReference type="Proteomes" id="UP000752814"/>
    </source>
</evidence>
<evidence type="ECO:0000256" key="5">
    <source>
        <dbReference type="ARBA" id="ARBA00023136"/>
    </source>
</evidence>
<dbReference type="GO" id="GO:0003954">
    <property type="term" value="F:NADH dehydrogenase activity"/>
    <property type="evidence" value="ECO:0007669"/>
    <property type="project" value="TreeGrafter"/>
</dbReference>
<dbReference type="Proteomes" id="UP000752814">
    <property type="component" value="Unassembled WGS sequence"/>
</dbReference>
<feature type="transmembrane region" description="Helical" evidence="6">
    <location>
        <begin position="479"/>
        <end position="500"/>
    </location>
</feature>
<feature type="transmembrane region" description="Helical" evidence="6">
    <location>
        <begin position="88"/>
        <end position="114"/>
    </location>
</feature>
<dbReference type="GO" id="GO:0048039">
    <property type="term" value="F:ubiquinone binding"/>
    <property type="evidence" value="ECO:0007669"/>
    <property type="project" value="TreeGrafter"/>
</dbReference>
<dbReference type="GO" id="GO:0015990">
    <property type="term" value="P:electron transport coupled proton transport"/>
    <property type="evidence" value="ECO:0007669"/>
    <property type="project" value="TreeGrafter"/>
</dbReference>
<comment type="caution">
    <text evidence="8">The sequence shown here is derived from an EMBL/GenBank/DDBJ whole genome shotgun (WGS) entry which is preliminary data.</text>
</comment>
<feature type="transmembrane region" description="Helical" evidence="6">
    <location>
        <begin position="437"/>
        <end position="458"/>
    </location>
</feature>
<dbReference type="AlphaFoldDB" id="A0A8J8PF36"/>
<gene>
    <name evidence="8" type="ORF">A3207_03895</name>
</gene>